<evidence type="ECO:0000313" key="5">
    <source>
        <dbReference type="EMBL" id="ACM04488.1"/>
    </source>
</evidence>
<evidence type="ECO:0000259" key="4">
    <source>
        <dbReference type="PROSITE" id="PS50110"/>
    </source>
</evidence>
<evidence type="ECO:0000313" key="6">
    <source>
        <dbReference type="Proteomes" id="UP000000447"/>
    </source>
</evidence>
<dbReference type="GO" id="GO:0009898">
    <property type="term" value="C:cytoplasmic side of plasma membrane"/>
    <property type="evidence" value="ECO:0007669"/>
    <property type="project" value="TreeGrafter"/>
</dbReference>
<dbReference type="InterPro" id="IPR001789">
    <property type="entry name" value="Sig_transdc_resp-reg_receiver"/>
</dbReference>
<dbReference type="GO" id="GO:0016887">
    <property type="term" value="F:ATP hydrolysis activity"/>
    <property type="evidence" value="ECO:0007669"/>
    <property type="project" value="TreeGrafter"/>
</dbReference>
<dbReference type="GO" id="GO:0005829">
    <property type="term" value="C:cytosol"/>
    <property type="evidence" value="ECO:0007669"/>
    <property type="project" value="TreeGrafter"/>
</dbReference>
<organism evidence="5 6">
    <name type="scientific">Thermomicrobium roseum (strain ATCC 27502 / DSM 5159 / P-2)</name>
    <dbReference type="NCBI Taxonomy" id="309801"/>
    <lineage>
        <taxon>Bacteria</taxon>
        <taxon>Pseudomonadati</taxon>
        <taxon>Thermomicrobiota</taxon>
        <taxon>Thermomicrobia</taxon>
        <taxon>Thermomicrobiales</taxon>
        <taxon>Thermomicrobiaceae</taxon>
        <taxon>Thermomicrobium</taxon>
    </lineage>
</organism>
<dbReference type="CDD" id="cd17535">
    <property type="entry name" value="REC_NarL-like"/>
    <property type="match status" value="1"/>
</dbReference>
<feature type="domain" description="Response regulatory" evidence="4">
    <location>
        <begin position="2"/>
        <end position="118"/>
    </location>
</feature>
<dbReference type="GO" id="GO:0051782">
    <property type="term" value="P:negative regulation of cell division"/>
    <property type="evidence" value="ECO:0007669"/>
    <property type="project" value="TreeGrafter"/>
</dbReference>
<dbReference type="PROSITE" id="PS50110">
    <property type="entry name" value="RESPONSE_REGULATORY"/>
    <property type="match status" value="1"/>
</dbReference>
<dbReference type="STRING" id="309801.trd_1012"/>
<dbReference type="InterPro" id="IPR050625">
    <property type="entry name" value="ParA/MinD_ATPase"/>
</dbReference>
<dbReference type="eggNOG" id="COG2197">
    <property type="taxonomic scope" value="Bacteria"/>
</dbReference>
<dbReference type="GO" id="GO:0005524">
    <property type="term" value="F:ATP binding"/>
    <property type="evidence" value="ECO:0007669"/>
    <property type="project" value="UniProtKB-KW"/>
</dbReference>
<protein>
    <submittedName>
        <fullName evidence="5">Putative two-component response regulator</fullName>
    </submittedName>
</protein>
<evidence type="ECO:0000256" key="1">
    <source>
        <dbReference type="ARBA" id="ARBA00022741"/>
    </source>
</evidence>
<dbReference type="KEGG" id="tro:trd_1012"/>
<evidence type="ECO:0000256" key="3">
    <source>
        <dbReference type="PROSITE-ProRule" id="PRU00169"/>
    </source>
</evidence>
<reference evidence="5 6" key="1">
    <citation type="journal article" date="2009" name="PLoS ONE">
        <title>Complete genome sequence of the aerobic CO-oxidizing thermophile Thermomicrobium roseum.</title>
        <authorList>
            <person name="Wu D."/>
            <person name="Raymond J."/>
            <person name="Wu M."/>
            <person name="Chatterji S."/>
            <person name="Ren Q."/>
            <person name="Graham J.E."/>
            <person name="Bryant D.A."/>
            <person name="Robb F."/>
            <person name="Colman A."/>
            <person name="Tallon L.J."/>
            <person name="Badger J.H."/>
            <person name="Madupu R."/>
            <person name="Ward N.L."/>
            <person name="Eisen J.A."/>
        </authorList>
    </citation>
    <scope>NUCLEOTIDE SEQUENCE [LARGE SCALE GENOMIC DNA]</scope>
    <source>
        <strain evidence="6">ATCC 27502 / DSM 5159 / P-2</strain>
    </source>
</reference>
<dbReference type="eggNOG" id="COG4963">
    <property type="taxonomic scope" value="Bacteria"/>
</dbReference>
<name>B9L014_THERP</name>
<dbReference type="InterPro" id="IPR058245">
    <property type="entry name" value="NreC/VraR/RcsB-like_REC"/>
</dbReference>
<dbReference type="InterPro" id="IPR011006">
    <property type="entry name" value="CheY-like_superfamily"/>
</dbReference>
<dbReference type="SMART" id="SM00448">
    <property type="entry name" value="REC"/>
    <property type="match status" value="1"/>
</dbReference>
<sequence>MRIVIVDDIPESRDNLERLLFFEPDFQVVGKAARGEEAIDLVLRLAPHVVLLDQTLPDLDGIEVASAITARAPGIGVILLGVEQDPEILRRAMLAGAREYLSKPFSYDDLIEAVRRVGHVANPQSMMPAPATVFAAPLAPVHEPVTRREGQVVVVLGSKGGVGRTFIATNLAICLQRALQREVVLVDADLMRGDVAVLLNLPAHRSWTDLARLAGPLDGELIHEFVTRHVSQVGVVLAPAQLEDAERIGAERIQEVLTELRRRADFVIVDTRGGYDDITLACADVASTLIWILTLEMTAIKETKRFLELVERLGFQQKRIMFVLNQQRSGSGLTVEEVEASLRLSIPIRISSDPQAVIASINEGTPLAWQHRQHRITAELIQLAELLANESREAVLHARVRKRRLPFLSVSHRWTNGRR</sequence>
<keyword evidence="6" id="KW-1185">Reference proteome</keyword>
<dbReference type="HOGENOM" id="CLU_033160_3_1_0"/>
<dbReference type="AlphaFoldDB" id="B9L014"/>
<dbReference type="Pfam" id="PF00072">
    <property type="entry name" value="Response_reg"/>
    <property type="match status" value="1"/>
</dbReference>
<feature type="modified residue" description="4-aspartylphosphate" evidence="3">
    <location>
        <position position="53"/>
    </location>
</feature>
<dbReference type="Pfam" id="PF10609">
    <property type="entry name" value="ParA"/>
    <property type="match status" value="1"/>
</dbReference>
<proteinExistence type="predicted"/>
<dbReference type="GO" id="GO:0000160">
    <property type="term" value="P:phosphorelay signal transduction system"/>
    <property type="evidence" value="ECO:0007669"/>
    <property type="project" value="InterPro"/>
</dbReference>
<dbReference type="Gene3D" id="3.40.50.300">
    <property type="entry name" value="P-loop containing nucleotide triphosphate hydrolases"/>
    <property type="match status" value="1"/>
</dbReference>
<dbReference type="SUPFAM" id="SSF52172">
    <property type="entry name" value="CheY-like"/>
    <property type="match status" value="1"/>
</dbReference>
<dbReference type="Gene3D" id="3.40.50.2300">
    <property type="match status" value="1"/>
</dbReference>
<dbReference type="PANTHER" id="PTHR43384">
    <property type="entry name" value="SEPTUM SITE-DETERMINING PROTEIN MIND HOMOLOG, CHLOROPLASTIC-RELATED"/>
    <property type="match status" value="1"/>
</dbReference>
<dbReference type="SUPFAM" id="SSF52540">
    <property type="entry name" value="P-loop containing nucleoside triphosphate hydrolases"/>
    <property type="match status" value="1"/>
</dbReference>
<dbReference type="InterPro" id="IPR027417">
    <property type="entry name" value="P-loop_NTPase"/>
</dbReference>
<gene>
    <name evidence="5" type="ordered locus">trd_1012</name>
</gene>
<keyword evidence="3" id="KW-0597">Phosphoprotein</keyword>
<evidence type="ECO:0000256" key="2">
    <source>
        <dbReference type="ARBA" id="ARBA00022840"/>
    </source>
</evidence>
<keyword evidence="2" id="KW-0067">ATP-binding</keyword>
<dbReference type="InterPro" id="IPR033756">
    <property type="entry name" value="YlxH/NBP35"/>
</dbReference>
<keyword evidence="1" id="KW-0547">Nucleotide-binding</keyword>
<dbReference type="Proteomes" id="UP000000447">
    <property type="component" value="Chromosome"/>
</dbReference>
<accession>B9L014</accession>
<dbReference type="EMBL" id="CP001275">
    <property type="protein sequence ID" value="ACM04488.1"/>
    <property type="molecule type" value="Genomic_DNA"/>
</dbReference>
<dbReference type="PANTHER" id="PTHR43384:SF13">
    <property type="entry name" value="SLR0110 PROTEIN"/>
    <property type="match status" value="1"/>
</dbReference>